<dbReference type="EMBL" id="JACHMH010000001">
    <property type="protein sequence ID" value="MBB4682447.1"/>
    <property type="molecule type" value="Genomic_DNA"/>
</dbReference>
<dbReference type="SUPFAM" id="SSF53474">
    <property type="entry name" value="alpha/beta-Hydrolases"/>
    <property type="match status" value="1"/>
</dbReference>
<evidence type="ECO:0000256" key="2">
    <source>
        <dbReference type="ARBA" id="ARBA00022801"/>
    </source>
</evidence>
<feature type="chain" id="PRO_5031600147" description="Carboxylic ester hydrolase" evidence="3">
    <location>
        <begin position="28"/>
        <end position="524"/>
    </location>
</feature>
<dbReference type="RefSeq" id="WP_312989435.1">
    <property type="nucleotide sequence ID" value="NZ_BAAAUI010000007.1"/>
</dbReference>
<evidence type="ECO:0000256" key="1">
    <source>
        <dbReference type="ARBA" id="ARBA00005964"/>
    </source>
</evidence>
<gene>
    <name evidence="5" type="ORF">HNR67_008565</name>
</gene>
<evidence type="ECO:0000313" key="6">
    <source>
        <dbReference type="Proteomes" id="UP000533598"/>
    </source>
</evidence>
<accession>A0A7W7FYL1</accession>
<name>A0A7W7FYL1_9PSEU</name>
<evidence type="ECO:0000259" key="4">
    <source>
        <dbReference type="Pfam" id="PF00135"/>
    </source>
</evidence>
<protein>
    <recommendedName>
        <fullName evidence="3">Carboxylic ester hydrolase</fullName>
        <ecNumber evidence="3">3.1.1.-</ecNumber>
    </recommendedName>
</protein>
<comment type="caution">
    <text evidence="5">The sequence shown here is derived from an EMBL/GenBank/DDBJ whole genome shotgun (WGS) entry which is preliminary data.</text>
</comment>
<evidence type="ECO:0000313" key="5">
    <source>
        <dbReference type="EMBL" id="MBB4682447.1"/>
    </source>
</evidence>
<dbReference type="InterPro" id="IPR050309">
    <property type="entry name" value="Type-B_Carboxylest/Lipase"/>
</dbReference>
<feature type="domain" description="Carboxylesterase type B" evidence="4">
    <location>
        <begin position="35"/>
        <end position="494"/>
    </location>
</feature>
<dbReference type="EC" id="3.1.1.-" evidence="3"/>
<comment type="similarity">
    <text evidence="1 3">Belongs to the type-B carboxylesterase/lipase family.</text>
</comment>
<dbReference type="InterPro" id="IPR002018">
    <property type="entry name" value="CarbesteraseB"/>
</dbReference>
<reference evidence="5 6" key="1">
    <citation type="submission" date="2020-08" db="EMBL/GenBank/DDBJ databases">
        <title>Sequencing the genomes of 1000 actinobacteria strains.</title>
        <authorList>
            <person name="Klenk H.-P."/>
        </authorList>
    </citation>
    <scope>NUCLEOTIDE SEQUENCE [LARGE SCALE GENOMIC DNA]</scope>
    <source>
        <strain evidence="5 6">DSM 44230</strain>
    </source>
</reference>
<dbReference type="GO" id="GO:0016787">
    <property type="term" value="F:hydrolase activity"/>
    <property type="evidence" value="ECO:0007669"/>
    <property type="project" value="UniProtKB-KW"/>
</dbReference>
<dbReference type="InterPro" id="IPR019826">
    <property type="entry name" value="Carboxylesterase_B_AS"/>
</dbReference>
<dbReference type="InterPro" id="IPR029058">
    <property type="entry name" value="AB_hydrolase_fold"/>
</dbReference>
<evidence type="ECO:0000256" key="3">
    <source>
        <dbReference type="RuleBase" id="RU361235"/>
    </source>
</evidence>
<sequence length="524" mass="55219">MTGKSGVLRVLLAAVLGAGVLTGVASASPAALALTDTGPVLGTVATDHRSFQGIPYATPPVGELRWGSPRPAPRWRGIRDARRPGPECAQNRGILGEQARTAEDCLYLNVTTPKVRGTRPLPVLVWLHGGGFRNGAGSKYDPAALAARADVVVVTLNYRLGVFGFLAHPALDAGNLGIQDQQAALHWVRRNAAAFGGNPGNVTVFGESAGGVSACAHLFSPRSAGLFHRAIVQSGPCAMTSWPTSGTWLPRPKARAEADATAFATRLGCTEPATAATCLHAKPAAELLAKAGHELGPVTGDPILPLDPVAALAAGRFNRVPVMHGTTRDEHATFLARELLGLPPVSAASYPAELTAIFGQSDAARIAAEYPLTGYGSPSEAMTAVLTDAYWARAAATTHRALARHVPTYAYEFADTEAPWVSTVAPLSYRTGAFHAAELNYLFAAEYFTGTRLRPDQRELANTMIDYWTRFARTGDPNGPGRPRWAPSTPATDLVQALAPSRDGIGPVDLAAGHQAEFWRGLGR</sequence>
<dbReference type="Gene3D" id="3.40.50.1820">
    <property type="entry name" value="alpha/beta hydrolase"/>
    <property type="match status" value="1"/>
</dbReference>
<dbReference type="PROSITE" id="PS00122">
    <property type="entry name" value="CARBOXYLESTERASE_B_1"/>
    <property type="match status" value="1"/>
</dbReference>
<dbReference type="PANTHER" id="PTHR11559">
    <property type="entry name" value="CARBOXYLESTERASE"/>
    <property type="match status" value="1"/>
</dbReference>
<keyword evidence="3" id="KW-0732">Signal</keyword>
<feature type="signal peptide" evidence="3">
    <location>
        <begin position="1"/>
        <end position="27"/>
    </location>
</feature>
<dbReference type="Proteomes" id="UP000533598">
    <property type="component" value="Unassembled WGS sequence"/>
</dbReference>
<dbReference type="AlphaFoldDB" id="A0A7W7FYL1"/>
<keyword evidence="6" id="KW-1185">Reference proteome</keyword>
<dbReference type="Pfam" id="PF00135">
    <property type="entry name" value="COesterase"/>
    <property type="match status" value="1"/>
</dbReference>
<proteinExistence type="inferred from homology"/>
<keyword evidence="2 3" id="KW-0378">Hydrolase</keyword>
<organism evidence="5 6">
    <name type="scientific">Crossiella cryophila</name>
    <dbReference type="NCBI Taxonomy" id="43355"/>
    <lineage>
        <taxon>Bacteria</taxon>
        <taxon>Bacillati</taxon>
        <taxon>Actinomycetota</taxon>
        <taxon>Actinomycetes</taxon>
        <taxon>Pseudonocardiales</taxon>
        <taxon>Pseudonocardiaceae</taxon>
        <taxon>Crossiella</taxon>
    </lineage>
</organism>